<accession>A0A2T9YAJ4</accession>
<dbReference type="GO" id="GO:0016020">
    <property type="term" value="C:membrane"/>
    <property type="evidence" value="ECO:0007669"/>
    <property type="project" value="InterPro"/>
</dbReference>
<dbReference type="OrthoDB" id="5591789at2759"/>
<dbReference type="AlphaFoldDB" id="A0A2T9YAJ4"/>
<evidence type="ECO:0000313" key="2">
    <source>
        <dbReference type="EMBL" id="PVU89362.1"/>
    </source>
</evidence>
<feature type="transmembrane region" description="Helical" evidence="1">
    <location>
        <begin position="25"/>
        <end position="43"/>
    </location>
</feature>
<protein>
    <submittedName>
        <fullName evidence="2">Uncharacterized protein</fullName>
    </submittedName>
</protein>
<name>A0A2T9YAJ4_9FUNG</name>
<dbReference type="STRING" id="61424.A0A2T9YAJ4"/>
<keyword evidence="1" id="KW-0472">Membrane</keyword>
<keyword evidence="1" id="KW-0812">Transmembrane</keyword>
<keyword evidence="3" id="KW-1185">Reference proteome</keyword>
<sequence>MPLLGRFFSEDGFVGKIMGGVKRSWFRFTLYLIFAILMWVAVVKGHKRLLGFSAFLLTITSVSYLVSAIRQEEPLTLSITGGTGADGNY</sequence>
<proteinExistence type="predicted"/>
<dbReference type="EMBL" id="MBFT01000550">
    <property type="protein sequence ID" value="PVU89362.1"/>
    <property type="molecule type" value="Genomic_DNA"/>
</dbReference>
<reference evidence="2 3" key="1">
    <citation type="journal article" date="2018" name="MBio">
        <title>Comparative Genomics Reveals the Core Gene Toolbox for the Fungus-Insect Symbiosis.</title>
        <authorList>
            <person name="Wang Y."/>
            <person name="Stata M."/>
            <person name="Wang W."/>
            <person name="Stajich J.E."/>
            <person name="White M.M."/>
            <person name="Moncalvo J.M."/>
        </authorList>
    </citation>
    <scope>NUCLEOTIDE SEQUENCE [LARGE SCALE GENOMIC DNA]</scope>
    <source>
        <strain evidence="2 3">AUS-77-4</strain>
    </source>
</reference>
<feature type="transmembrane region" description="Helical" evidence="1">
    <location>
        <begin position="49"/>
        <end position="69"/>
    </location>
</feature>
<dbReference type="Pfam" id="PF10233">
    <property type="entry name" value="Cg6151-P"/>
    <property type="match status" value="1"/>
</dbReference>
<evidence type="ECO:0000313" key="3">
    <source>
        <dbReference type="Proteomes" id="UP000245699"/>
    </source>
</evidence>
<organism evidence="2 3">
    <name type="scientific">Furculomyces boomerangus</name>
    <dbReference type="NCBI Taxonomy" id="61424"/>
    <lineage>
        <taxon>Eukaryota</taxon>
        <taxon>Fungi</taxon>
        <taxon>Fungi incertae sedis</taxon>
        <taxon>Zoopagomycota</taxon>
        <taxon>Kickxellomycotina</taxon>
        <taxon>Harpellomycetes</taxon>
        <taxon>Harpellales</taxon>
        <taxon>Harpellaceae</taxon>
        <taxon>Furculomyces</taxon>
    </lineage>
</organism>
<keyword evidence="1" id="KW-1133">Transmembrane helix</keyword>
<comment type="caution">
    <text evidence="2">The sequence shown here is derived from an EMBL/GenBank/DDBJ whole genome shotgun (WGS) entry which is preliminary data.</text>
</comment>
<evidence type="ECO:0000256" key="1">
    <source>
        <dbReference type="SAM" id="Phobius"/>
    </source>
</evidence>
<dbReference type="Proteomes" id="UP000245699">
    <property type="component" value="Unassembled WGS sequence"/>
</dbReference>
<dbReference type="InterPro" id="IPR019365">
    <property type="entry name" value="TVP18/Ca-channel_flower"/>
</dbReference>
<gene>
    <name evidence="2" type="ORF">BB559_005134</name>
</gene>